<evidence type="ECO:0000259" key="1">
    <source>
        <dbReference type="PROSITE" id="PS50943"/>
    </source>
</evidence>
<dbReference type="PANTHER" id="PTHR40275">
    <property type="entry name" value="SSL7038 PROTEIN"/>
    <property type="match status" value="1"/>
</dbReference>
<accession>A0ABZ2C2A3</accession>
<dbReference type="InterPro" id="IPR001387">
    <property type="entry name" value="Cro/C1-type_HTH"/>
</dbReference>
<evidence type="ECO:0000313" key="2">
    <source>
        <dbReference type="EMBL" id="WVX51701.1"/>
    </source>
</evidence>
<dbReference type="SMART" id="SM00530">
    <property type="entry name" value="HTH_XRE"/>
    <property type="match status" value="1"/>
</dbReference>
<dbReference type="Proteomes" id="UP001318682">
    <property type="component" value="Plasmid pROLI81"/>
</dbReference>
<dbReference type="InterPro" id="IPR014057">
    <property type="entry name" value="HI1420"/>
</dbReference>
<name>A0ABZ2C2A3_9RHOB</name>
<reference evidence="2 3" key="1">
    <citation type="submission" date="2015-07" db="EMBL/GenBank/DDBJ databases">
        <authorList>
            <person name="Voget S."/>
            <person name="Dogs M."/>
            <person name="Brinkhoff T.H."/>
            <person name="Daniel R."/>
        </authorList>
    </citation>
    <scope>NUCLEOTIDE SEQUENCE [LARGE SCALE GENOMIC DNA]</scope>
    <source>
        <strain evidence="2 3">B14</strain>
        <plasmid evidence="2 3">pROLI81</plasmid>
    </source>
</reference>
<dbReference type="PROSITE" id="PS50943">
    <property type="entry name" value="HTH_CROC1"/>
    <property type="match status" value="1"/>
</dbReference>
<feature type="domain" description="HTH cro/C1-type" evidence="1">
    <location>
        <begin position="52"/>
        <end position="95"/>
    </location>
</feature>
<protein>
    <recommendedName>
        <fullName evidence="1">HTH cro/C1-type domain-containing protein</fullName>
    </recommendedName>
</protein>
<organism evidence="2 3">
    <name type="scientific">Roseobacter fucihabitans</name>
    <dbReference type="NCBI Taxonomy" id="1537242"/>
    <lineage>
        <taxon>Bacteria</taxon>
        <taxon>Pseudomonadati</taxon>
        <taxon>Pseudomonadota</taxon>
        <taxon>Alphaproteobacteria</taxon>
        <taxon>Rhodobacterales</taxon>
        <taxon>Roseobacteraceae</taxon>
        <taxon>Roseobacter</taxon>
    </lineage>
</organism>
<dbReference type="RefSeq" id="WP_187431438.1">
    <property type="nucleotide sequence ID" value="NZ_CP143426.1"/>
</dbReference>
<dbReference type="PANTHER" id="PTHR40275:SF1">
    <property type="entry name" value="SSL7038 PROTEIN"/>
    <property type="match status" value="1"/>
</dbReference>
<geneLocation type="plasmid" evidence="2 3">
    <name>pROLI81</name>
</geneLocation>
<dbReference type="InterPro" id="IPR010982">
    <property type="entry name" value="Lambda_DNA-bd_dom_sf"/>
</dbReference>
<dbReference type="SUPFAM" id="SSF47413">
    <property type="entry name" value="lambda repressor-like DNA-binding domains"/>
    <property type="match status" value="1"/>
</dbReference>
<dbReference type="EMBL" id="CP143426">
    <property type="protein sequence ID" value="WVX51701.1"/>
    <property type="molecule type" value="Genomic_DNA"/>
</dbReference>
<keyword evidence="3" id="KW-1185">Reference proteome</keyword>
<dbReference type="Gene3D" id="1.10.260.40">
    <property type="entry name" value="lambda repressor-like DNA-binding domains"/>
    <property type="match status" value="1"/>
</dbReference>
<dbReference type="Pfam" id="PF21716">
    <property type="entry name" value="dnstrm_HI1420"/>
    <property type="match status" value="1"/>
</dbReference>
<dbReference type="CDD" id="cd00093">
    <property type="entry name" value="HTH_XRE"/>
    <property type="match status" value="1"/>
</dbReference>
<gene>
    <name evidence="2" type="ORF">ROLI_048030</name>
</gene>
<reference evidence="2 3" key="2">
    <citation type="submission" date="2024-01" db="EMBL/GenBank/DDBJ databases">
        <title>Roseobacter fucihabitans sp. nov., isolated from the brown alga Fucus spiralis.</title>
        <authorList>
            <person name="Hahnke S."/>
            <person name="Berger M."/>
            <person name="Schlingloff A."/>
            <person name="Athale I."/>
            <person name="Neumann-Schaal M."/>
            <person name="Adenaya A."/>
            <person name="Poehlein A."/>
            <person name="Daniel R."/>
            <person name="Pertersen J."/>
            <person name="Brinkhoff T."/>
        </authorList>
    </citation>
    <scope>NUCLEOTIDE SEQUENCE [LARGE SCALE GENOMIC DNA]</scope>
    <source>
        <strain evidence="2 3">B14</strain>
        <plasmid evidence="2 3">pROLI81</plasmid>
    </source>
</reference>
<evidence type="ECO:0000313" key="3">
    <source>
        <dbReference type="Proteomes" id="UP001318682"/>
    </source>
</evidence>
<proteinExistence type="predicted"/>
<dbReference type="NCBIfam" id="TIGR02684">
    <property type="entry name" value="dnstrm_HI1420"/>
    <property type="match status" value="1"/>
</dbReference>
<keyword evidence="2" id="KW-0614">Plasmid</keyword>
<sequence length="98" mass="10437">MSDEVFSRYDPADYLKTEDDIAAYLLATMEEGGDDPAIVAKALGDVARARNMSQLARDTGISREGLSKALSGNGNPTLATIMKVSKALGLKLNFQPMG</sequence>